<feature type="transmembrane region" description="Helical" evidence="7">
    <location>
        <begin position="87"/>
        <end position="106"/>
    </location>
</feature>
<comment type="similarity">
    <text evidence="2 7">Belongs to the tetraspanin (TM4SF) family.</text>
</comment>
<dbReference type="Pfam" id="PF00335">
    <property type="entry name" value="Tetraspanin"/>
    <property type="match status" value="1"/>
</dbReference>
<evidence type="ECO:0000256" key="6">
    <source>
        <dbReference type="PIRSR" id="PIRSR002419-1"/>
    </source>
</evidence>
<evidence type="ECO:0000313" key="8">
    <source>
        <dbReference type="EMBL" id="KAJ8920985.1"/>
    </source>
</evidence>
<organism evidence="8 9">
    <name type="scientific">Exocentrus adspersus</name>
    <dbReference type="NCBI Taxonomy" id="1586481"/>
    <lineage>
        <taxon>Eukaryota</taxon>
        <taxon>Metazoa</taxon>
        <taxon>Ecdysozoa</taxon>
        <taxon>Arthropoda</taxon>
        <taxon>Hexapoda</taxon>
        <taxon>Insecta</taxon>
        <taxon>Pterygota</taxon>
        <taxon>Neoptera</taxon>
        <taxon>Endopterygota</taxon>
        <taxon>Coleoptera</taxon>
        <taxon>Polyphaga</taxon>
        <taxon>Cucujiformia</taxon>
        <taxon>Chrysomeloidea</taxon>
        <taxon>Cerambycidae</taxon>
        <taxon>Lamiinae</taxon>
        <taxon>Acanthocinini</taxon>
        <taxon>Exocentrus</taxon>
    </lineage>
</organism>
<keyword evidence="5 7" id="KW-0472">Membrane</keyword>
<dbReference type="Proteomes" id="UP001159042">
    <property type="component" value="Unassembled WGS sequence"/>
</dbReference>
<evidence type="ECO:0000256" key="7">
    <source>
        <dbReference type="RuleBase" id="RU361218"/>
    </source>
</evidence>
<evidence type="ECO:0000256" key="3">
    <source>
        <dbReference type="ARBA" id="ARBA00022692"/>
    </source>
</evidence>
<dbReference type="AlphaFoldDB" id="A0AAV8W3S0"/>
<feature type="transmembrane region" description="Helical" evidence="7">
    <location>
        <begin position="207"/>
        <end position="227"/>
    </location>
</feature>
<dbReference type="InterPro" id="IPR008952">
    <property type="entry name" value="Tetraspanin_EC2_sf"/>
</dbReference>
<gene>
    <name evidence="8" type="ORF">NQ315_015780</name>
</gene>
<keyword evidence="9" id="KW-1185">Reference proteome</keyword>
<dbReference type="CDD" id="cd03127">
    <property type="entry name" value="tetraspanin_LEL"/>
    <property type="match status" value="1"/>
</dbReference>
<accession>A0AAV8W3S0</accession>
<dbReference type="PIRSF" id="PIRSF002419">
    <property type="entry name" value="Tetraspanin"/>
    <property type="match status" value="1"/>
</dbReference>
<dbReference type="InterPro" id="IPR000301">
    <property type="entry name" value="Tetraspanin_animals"/>
</dbReference>
<reference evidence="8 9" key="1">
    <citation type="journal article" date="2023" name="Insect Mol. Biol.">
        <title>Genome sequencing provides insights into the evolution of gene families encoding plant cell wall-degrading enzymes in longhorned beetles.</title>
        <authorList>
            <person name="Shin N.R."/>
            <person name="Okamura Y."/>
            <person name="Kirsch R."/>
            <person name="Pauchet Y."/>
        </authorList>
    </citation>
    <scope>NUCLEOTIDE SEQUENCE [LARGE SCALE GENOMIC DNA]</scope>
    <source>
        <strain evidence="8">EAD_L_NR</strain>
    </source>
</reference>
<evidence type="ECO:0000256" key="1">
    <source>
        <dbReference type="ARBA" id="ARBA00004141"/>
    </source>
</evidence>
<sequence length="237" mass="26575">MECSDIMRKYSRYLLVLFNLIFFGVVIISVGISAKAYFNDFDKFLDDKYIYVSDLLIIIGAVIFVIAFFGCCGAVKENSCMTTTFSTLLIIIFILEVVAAVSGILLKHKTEEFLEQTLSTTMKQYYQNNTEIETVWDKVQREFQCCGIFNSTDWTKVNKTEGIPLSCCPMLPGATNEFTCNTTNAYKEGCLEKFGDYIRAHATTVEGVGIGLAIIQLLGIILACYLAKAIRSDYETV</sequence>
<comment type="caution">
    <text evidence="8">The sequence shown here is derived from an EMBL/GenBank/DDBJ whole genome shotgun (WGS) entry which is preliminary data.</text>
</comment>
<comment type="subcellular location">
    <subcellularLocation>
        <location evidence="1 7">Membrane</location>
        <topology evidence="1 7">Multi-pass membrane protein</topology>
    </subcellularLocation>
</comment>
<feature type="disulfide bond" evidence="6">
    <location>
        <begin position="146"/>
        <end position="167"/>
    </location>
</feature>
<dbReference type="PANTHER" id="PTHR19282:SF456">
    <property type="entry name" value="CD63 MOLECULE"/>
    <property type="match status" value="1"/>
</dbReference>
<name>A0AAV8W3S0_9CUCU</name>
<dbReference type="PANTHER" id="PTHR19282">
    <property type="entry name" value="TETRASPANIN"/>
    <property type="match status" value="1"/>
</dbReference>
<protein>
    <recommendedName>
        <fullName evidence="7">Tetraspanin</fullName>
    </recommendedName>
</protein>
<feature type="transmembrane region" description="Helical" evidence="7">
    <location>
        <begin position="12"/>
        <end position="38"/>
    </location>
</feature>
<keyword evidence="4 7" id="KW-1133">Transmembrane helix</keyword>
<dbReference type="PRINTS" id="PR00259">
    <property type="entry name" value="TMFOUR"/>
</dbReference>
<evidence type="ECO:0000256" key="4">
    <source>
        <dbReference type="ARBA" id="ARBA00022989"/>
    </source>
</evidence>
<evidence type="ECO:0000256" key="2">
    <source>
        <dbReference type="ARBA" id="ARBA00006840"/>
    </source>
</evidence>
<keyword evidence="6" id="KW-1015">Disulfide bond</keyword>
<keyword evidence="3 7" id="KW-0812">Transmembrane</keyword>
<dbReference type="InterPro" id="IPR018499">
    <property type="entry name" value="Tetraspanin/Peripherin"/>
</dbReference>
<dbReference type="SUPFAM" id="SSF48652">
    <property type="entry name" value="Tetraspanin"/>
    <property type="match status" value="1"/>
</dbReference>
<evidence type="ECO:0000256" key="5">
    <source>
        <dbReference type="ARBA" id="ARBA00023136"/>
    </source>
</evidence>
<dbReference type="Gene3D" id="1.10.1450.10">
    <property type="entry name" value="Tetraspanin"/>
    <property type="match status" value="1"/>
</dbReference>
<feature type="transmembrane region" description="Helical" evidence="7">
    <location>
        <begin position="50"/>
        <end position="75"/>
    </location>
</feature>
<proteinExistence type="inferred from homology"/>
<evidence type="ECO:0000313" key="9">
    <source>
        <dbReference type="Proteomes" id="UP001159042"/>
    </source>
</evidence>
<dbReference type="EMBL" id="JANEYG010000012">
    <property type="protein sequence ID" value="KAJ8920985.1"/>
    <property type="molecule type" value="Genomic_DNA"/>
</dbReference>
<dbReference type="GO" id="GO:0005886">
    <property type="term" value="C:plasma membrane"/>
    <property type="evidence" value="ECO:0007669"/>
    <property type="project" value="TreeGrafter"/>
</dbReference>